<dbReference type="SUPFAM" id="SSF81383">
    <property type="entry name" value="F-box domain"/>
    <property type="match status" value="1"/>
</dbReference>
<proteinExistence type="predicted"/>
<comment type="caution">
    <text evidence="3">The sequence shown here is derived from an EMBL/GenBank/DDBJ whole genome shotgun (WGS) entry which is preliminary data.</text>
</comment>
<reference evidence="3" key="1">
    <citation type="submission" date="2023-03" db="EMBL/GenBank/DDBJ databases">
        <title>Massive genome expansion in bonnet fungi (Mycena s.s.) driven by repeated elements and novel gene families across ecological guilds.</title>
        <authorList>
            <consortium name="Lawrence Berkeley National Laboratory"/>
            <person name="Harder C.B."/>
            <person name="Miyauchi S."/>
            <person name="Viragh M."/>
            <person name="Kuo A."/>
            <person name="Thoen E."/>
            <person name="Andreopoulos B."/>
            <person name="Lu D."/>
            <person name="Skrede I."/>
            <person name="Drula E."/>
            <person name="Henrissat B."/>
            <person name="Morin E."/>
            <person name="Kohler A."/>
            <person name="Barry K."/>
            <person name="LaButti K."/>
            <person name="Morin E."/>
            <person name="Salamov A."/>
            <person name="Lipzen A."/>
            <person name="Mereny Z."/>
            <person name="Hegedus B."/>
            <person name="Baldrian P."/>
            <person name="Stursova M."/>
            <person name="Weitz H."/>
            <person name="Taylor A."/>
            <person name="Grigoriev I.V."/>
            <person name="Nagy L.G."/>
            <person name="Martin F."/>
            <person name="Kauserud H."/>
        </authorList>
    </citation>
    <scope>NUCLEOTIDE SEQUENCE</scope>
    <source>
        <strain evidence="3">CBHHK182m</strain>
    </source>
</reference>
<keyword evidence="4" id="KW-1185">Reference proteome</keyword>
<dbReference type="EMBL" id="JARKIB010000026">
    <property type="protein sequence ID" value="KAJ7765351.1"/>
    <property type="molecule type" value="Genomic_DNA"/>
</dbReference>
<organism evidence="3 4">
    <name type="scientific">Mycena metata</name>
    <dbReference type="NCBI Taxonomy" id="1033252"/>
    <lineage>
        <taxon>Eukaryota</taxon>
        <taxon>Fungi</taxon>
        <taxon>Dikarya</taxon>
        <taxon>Basidiomycota</taxon>
        <taxon>Agaricomycotina</taxon>
        <taxon>Agaricomycetes</taxon>
        <taxon>Agaricomycetidae</taxon>
        <taxon>Agaricales</taxon>
        <taxon>Marasmiineae</taxon>
        <taxon>Mycenaceae</taxon>
        <taxon>Mycena</taxon>
    </lineage>
</organism>
<evidence type="ECO:0000313" key="3">
    <source>
        <dbReference type="EMBL" id="KAJ7765351.1"/>
    </source>
</evidence>
<dbReference type="SMART" id="SM00256">
    <property type="entry name" value="FBOX"/>
    <property type="match status" value="2"/>
</dbReference>
<protein>
    <recommendedName>
        <fullName evidence="1">F-box domain-containing protein</fullName>
    </recommendedName>
</protein>
<sequence>MSMPKRVLLRVMRRLEEKDAASVAATCKTGMRSARHSAWSTCMRMRNLGRTLNLDREAMDSEPNVSHIARLSAEIIGEIMNLIAPRHLVSLARASRLFRDAFKRHMLGAAYKSMHAVGIPPAQFMEAMLSTSSIIAGSVPANILSGNTFTPADLDVVTPASEEDTMMAILKTYGFTQTDSKTPRGMQGSLRMLYKLTKDDHTIRLWVASSENPTVPIMLTATTFVMNYISPWGIYCAYPRMTLTNRGLLNYFTDEGQDANHEITYRRVMQALNKYTARGVTFEVDDRNWPDLCKKHVCFSSASCTHTARNLYDSAGMHISFPVSYTGYKKYLAENTRLNSKQTTIWSLGGNFCGDPVLFHRAFSRNVALHMKRPENFEEMSYVEDDEVEEDEA</sequence>
<dbReference type="InterPro" id="IPR001810">
    <property type="entry name" value="F-box_dom"/>
</dbReference>
<feature type="domain" description="F-box" evidence="1">
    <location>
        <begin position="71"/>
        <end position="111"/>
    </location>
</feature>
<evidence type="ECO:0000313" key="2">
    <source>
        <dbReference type="EMBL" id="KAJ7717853.1"/>
    </source>
</evidence>
<accession>A0AAD7JI53</accession>
<dbReference type="AlphaFoldDB" id="A0AAD7JI53"/>
<dbReference type="InterPro" id="IPR036047">
    <property type="entry name" value="F-box-like_dom_sf"/>
</dbReference>
<feature type="domain" description="F-box" evidence="1">
    <location>
        <begin position="3"/>
        <end position="52"/>
    </location>
</feature>
<evidence type="ECO:0000313" key="4">
    <source>
        <dbReference type="Proteomes" id="UP001215598"/>
    </source>
</evidence>
<name>A0AAD7JI53_9AGAR</name>
<dbReference type="Proteomes" id="UP001215598">
    <property type="component" value="Unassembled WGS sequence"/>
</dbReference>
<evidence type="ECO:0000259" key="1">
    <source>
        <dbReference type="SMART" id="SM00256"/>
    </source>
</evidence>
<gene>
    <name evidence="3" type="ORF">B0H16DRAFT_1717897</name>
    <name evidence="2" type="ORF">B0H16DRAFT_1740313</name>
</gene>
<dbReference type="EMBL" id="JARKIB010000271">
    <property type="protein sequence ID" value="KAJ7717853.1"/>
    <property type="molecule type" value="Genomic_DNA"/>
</dbReference>